<keyword evidence="3" id="KW-1185">Reference proteome</keyword>
<keyword evidence="1" id="KW-1133">Transmembrane helix</keyword>
<dbReference type="RefSeq" id="WP_244751985.1">
    <property type="nucleotide sequence ID" value="NZ_CP095074.1"/>
</dbReference>
<gene>
    <name evidence="2" type="ORF">MUO14_18170</name>
</gene>
<evidence type="ECO:0000313" key="2">
    <source>
        <dbReference type="EMBL" id="UOQ92375.1"/>
    </source>
</evidence>
<reference evidence="2 3" key="1">
    <citation type="submission" date="2022-04" db="EMBL/GenBank/DDBJ databases">
        <title>Halobacillus sp. isolated from saltern.</title>
        <authorList>
            <person name="Won M."/>
            <person name="Lee C.-M."/>
            <person name="Woen H.-Y."/>
            <person name="Kwon S.-W."/>
        </authorList>
    </citation>
    <scope>NUCLEOTIDE SEQUENCE [LARGE SCALE GENOMIC DNA]</scope>
    <source>
        <strain evidence="2 3">SSTM10-2</strain>
    </source>
</reference>
<feature type="transmembrane region" description="Helical" evidence="1">
    <location>
        <begin position="12"/>
        <end position="30"/>
    </location>
</feature>
<organism evidence="2 3">
    <name type="scientific">Halobacillus shinanisalinarum</name>
    <dbReference type="NCBI Taxonomy" id="2932258"/>
    <lineage>
        <taxon>Bacteria</taxon>
        <taxon>Bacillati</taxon>
        <taxon>Bacillota</taxon>
        <taxon>Bacilli</taxon>
        <taxon>Bacillales</taxon>
        <taxon>Bacillaceae</taxon>
        <taxon>Halobacillus</taxon>
    </lineage>
</organism>
<dbReference type="EMBL" id="CP095074">
    <property type="protein sequence ID" value="UOQ92375.1"/>
    <property type="molecule type" value="Genomic_DNA"/>
</dbReference>
<sequence>MSKPKKEPIKNGKLWIVFGILFVLINPWYFPTGSYQPLFLGIPYWALIIIGASLLLSAFLTYVLKYQWNLEEDEEEKEKKEAK</sequence>
<name>A0ABY4GXD1_9BACI</name>
<accession>A0ABY4GXD1</accession>
<evidence type="ECO:0000256" key="1">
    <source>
        <dbReference type="SAM" id="Phobius"/>
    </source>
</evidence>
<keyword evidence="1" id="KW-0472">Membrane</keyword>
<keyword evidence="1" id="KW-0812">Transmembrane</keyword>
<evidence type="ECO:0000313" key="3">
    <source>
        <dbReference type="Proteomes" id="UP000831880"/>
    </source>
</evidence>
<feature type="transmembrane region" description="Helical" evidence="1">
    <location>
        <begin position="42"/>
        <end position="64"/>
    </location>
</feature>
<protein>
    <recommendedName>
        <fullName evidence="4">DUF3311 domain-containing protein</fullName>
    </recommendedName>
</protein>
<dbReference type="Proteomes" id="UP000831880">
    <property type="component" value="Chromosome"/>
</dbReference>
<proteinExistence type="predicted"/>
<evidence type="ECO:0008006" key="4">
    <source>
        <dbReference type="Google" id="ProtNLM"/>
    </source>
</evidence>